<evidence type="ECO:0008006" key="3">
    <source>
        <dbReference type="Google" id="ProtNLM"/>
    </source>
</evidence>
<name>A0A540LWY0_MALBA</name>
<sequence>MFKEVLQVHKVKEATKAMNKLKAQIIKEIKGEMFSMDDLAMEVMVERPLIHNKGLTTTIGGSLVETKAQQTWELVTPPDDRSIIGSTCVYKLKKNPYGTISWHIARLVAQGFSQE</sequence>
<dbReference type="AlphaFoldDB" id="A0A540LWY0"/>
<keyword evidence="2" id="KW-1185">Reference proteome</keyword>
<comment type="caution">
    <text evidence="1">The sequence shown here is derived from an EMBL/GenBank/DDBJ whole genome shotgun (WGS) entry which is preliminary data.</text>
</comment>
<dbReference type="Proteomes" id="UP000315295">
    <property type="component" value="Unassembled WGS sequence"/>
</dbReference>
<proteinExistence type="predicted"/>
<reference evidence="1 2" key="1">
    <citation type="journal article" date="2019" name="G3 (Bethesda)">
        <title>Sequencing of a Wild Apple (Malus baccata) Genome Unravels the Differences Between Cultivated and Wild Apple Species Regarding Disease Resistance and Cold Tolerance.</title>
        <authorList>
            <person name="Chen X."/>
        </authorList>
    </citation>
    <scope>NUCLEOTIDE SEQUENCE [LARGE SCALE GENOMIC DNA]</scope>
    <source>
        <strain evidence="2">cv. Shandingzi</strain>
        <tissue evidence="1">Leaves</tissue>
    </source>
</reference>
<evidence type="ECO:0000313" key="1">
    <source>
        <dbReference type="EMBL" id="TQD90938.1"/>
    </source>
</evidence>
<protein>
    <recommendedName>
        <fullName evidence="3">Reverse transcriptase Ty1/copia-type domain-containing protein</fullName>
    </recommendedName>
</protein>
<evidence type="ECO:0000313" key="2">
    <source>
        <dbReference type="Proteomes" id="UP000315295"/>
    </source>
</evidence>
<dbReference type="EMBL" id="VIEB01000438">
    <property type="protein sequence ID" value="TQD90938.1"/>
    <property type="molecule type" value="Genomic_DNA"/>
</dbReference>
<organism evidence="1 2">
    <name type="scientific">Malus baccata</name>
    <name type="common">Siberian crab apple</name>
    <name type="synonym">Pyrus baccata</name>
    <dbReference type="NCBI Taxonomy" id="106549"/>
    <lineage>
        <taxon>Eukaryota</taxon>
        <taxon>Viridiplantae</taxon>
        <taxon>Streptophyta</taxon>
        <taxon>Embryophyta</taxon>
        <taxon>Tracheophyta</taxon>
        <taxon>Spermatophyta</taxon>
        <taxon>Magnoliopsida</taxon>
        <taxon>eudicotyledons</taxon>
        <taxon>Gunneridae</taxon>
        <taxon>Pentapetalae</taxon>
        <taxon>rosids</taxon>
        <taxon>fabids</taxon>
        <taxon>Rosales</taxon>
        <taxon>Rosaceae</taxon>
        <taxon>Amygdaloideae</taxon>
        <taxon>Maleae</taxon>
        <taxon>Malus</taxon>
    </lineage>
</organism>
<gene>
    <name evidence="1" type="ORF">C1H46_023541</name>
</gene>
<accession>A0A540LWY0</accession>